<gene>
    <name evidence="3" type="ORF">LMH87_005943</name>
</gene>
<dbReference type="KEGG" id="amus:LMH87_005943"/>
<organism evidence="3 4">
    <name type="scientific">Akanthomyces muscarius</name>
    <name type="common">Entomopathogenic fungus</name>
    <name type="synonym">Lecanicillium muscarium</name>
    <dbReference type="NCBI Taxonomy" id="2231603"/>
    <lineage>
        <taxon>Eukaryota</taxon>
        <taxon>Fungi</taxon>
        <taxon>Dikarya</taxon>
        <taxon>Ascomycota</taxon>
        <taxon>Pezizomycotina</taxon>
        <taxon>Sordariomycetes</taxon>
        <taxon>Hypocreomycetidae</taxon>
        <taxon>Hypocreales</taxon>
        <taxon>Cordycipitaceae</taxon>
        <taxon>Akanthomyces</taxon>
    </lineage>
</organism>
<evidence type="ECO:0000256" key="2">
    <source>
        <dbReference type="SAM" id="SignalP"/>
    </source>
</evidence>
<dbReference type="AlphaFoldDB" id="A0A9W8QMU1"/>
<keyword evidence="4" id="KW-1185">Reference proteome</keyword>
<reference evidence="3" key="1">
    <citation type="journal article" date="2023" name="Access Microbiol">
        <title>De-novo genome assembly for Akanthomyces muscarius, a biocontrol agent of insect agricultural pests.</title>
        <authorList>
            <person name="Erdos Z."/>
            <person name="Studholme D.J."/>
            <person name="Raymond B."/>
            <person name="Sharma M."/>
        </authorList>
    </citation>
    <scope>NUCLEOTIDE SEQUENCE</scope>
    <source>
        <strain evidence="3">Ve6</strain>
    </source>
</reference>
<dbReference type="GeneID" id="80893102"/>
<feature type="compositionally biased region" description="Low complexity" evidence="1">
    <location>
        <begin position="93"/>
        <end position="113"/>
    </location>
</feature>
<evidence type="ECO:0000313" key="3">
    <source>
        <dbReference type="EMBL" id="KAJ4164263.1"/>
    </source>
</evidence>
<feature type="signal peptide" evidence="2">
    <location>
        <begin position="1"/>
        <end position="20"/>
    </location>
</feature>
<dbReference type="EMBL" id="JAJHUN010000001">
    <property type="protein sequence ID" value="KAJ4164263.1"/>
    <property type="molecule type" value="Genomic_DNA"/>
</dbReference>
<feature type="compositionally biased region" description="Gly residues" evidence="1">
    <location>
        <begin position="76"/>
        <end position="92"/>
    </location>
</feature>
<keyword evidence="2" id="KW-0732">Signal</keyword>
<sequence length="220" mass="21954">MRTSAAVLVGLSSCIASTTAFPRIRIYNSARDAADAALAAAVNVNQKAPSYSVVPLEPGPATQTAENTGGNKPSSTGGGGSSPSSTGSGGGSPSSSQGAATVTVTETVTQTQTHDAVTKYVTVTADPQTVTADPKTVVVPTFVTSVVNNTETVTVPSVVTSIVGGTETVTVPTTVVEATTVLESTTVVEPTTVVVSAAPTTLVTVTTVSANNDLEVFHQD</sequence>
<feature type="region of interest" description="Disordered" evidence="1">
    <location>
        <begin position="53"/>
        <end position="113"/>
    </location>
</feature>
<dbReference type="RefSeq" id="XP_056059178.1">
    <property type="nucleotide sequence ID" value="XM_056203753.1"/>
</dbReference>
<evidence type="ECO:0000256" key="1">
    <source>
        <dbReference type="SAM" id="MobiDB-lite"/>
    </source>
</evidence>
<feature type="chain" id="PRO_5040971895" evidence="2">
    <location>
        <begin position="21"/>
        <end position="220"/>
    </location>
</feature>
<accession>A0A9W8QMU1</accession>
<comment type="caution">
    <text evidence="3">The sequence shown here is derived from an EMBL/GenBank/DDBJ whole genome shotgun (WGS) entry which is preliminary data.</text>
</comment>
<protein>
    <submittedName>
        <fullName evidence="3">Uncharacterized protein</fullName>
    </submittedName>
</protein>
<proteinExistence type="predicted"/>
<evidence type="ECO:0000313" key="4">
    <source>
        <dbReference type="Proteomes" id="UP001144673"/>
    </source>
</evidence>
<dbReference type="Proteomes" id="UP001144673">
    <property type="component" value="Chromosome 1"/>
</dbReference>
<name>A0A9W8QMU1_AKAMU</name>